<dbReference type="FunFam" id="3.10.129.10:FF:000013">
    <property type="entry name" value="Peroxisomal multifunctional enzyme type 2"/>
    <property type="match status" value="1"/>
</dbReference>
<name>A0A397G6X6_9GLOM</name>
<evidence type="ECO:0000256" key="9">
    <source>
        <dbReference type="ARBA" id="ARBA00022857"/>
    </source>
</evidence>
<evidence type="ECO:0000256" key="17">
    <source>
        <dbReference type="ARBA" id="ARBA00052025"/>
    </source>
</evidence>
<comment type="function">
    <text evidence="18">Second trifunctional enzyme acting on the beta-oxidation pathway for fatty acids, possessing hydratase-dehydrogenase-epimerase activities. Converts trans-2-enoyl-CoA via D-3-hydroxyacyl-CoA to 3-ketoacyl-CoA.</text>
</comment>
<evidence type="ECO:0000256" key="4">
    <source>
        <dbReference type="ARBA" id="ARBA00011245"/>
    </source>
</evidence>
<dbReference type="AlphaFoldDB" id="A0A397G6X6"/>
<dbReference type="InterPro" id="IPR003033">
    <property type="entry name" value="SCP2_sterol-bd_dom"/>
</dbReference>
<evidence type="ECO:0000259" key="21">
    <source>
        <dbReference type="SMART" id="SM00822"/>
    </source>
</evidence>
<dbReference type="EMBL" id="PQFF01000567">
    <property type="protein sequence ID" value="RHZ44643.1"/>
    <property type="molecule type" value="Genomic_DNA"/>
</dbReference>
<dbReference type="InterPro" id="IPR036291">
    <property type="entry name" value="NAD(P)-bd_dom_sf"/>
</dbReference>
<evidence type="ECO:0000256" key="15">
    <source>
        <dbReference type="ARBA" id="ARBA00023268"/>
    </source>
</evidence>
<dbReference type="InterPro" id="IPR002539">
    <property type="entry name" value="MaoC-like_dom"/>
</dbReference>
<dbReference type="CDD" id="cd05353">
    <property type="entry name" value="hydroxyacyl-CoA-like_DH_SDR_c-like"/>
    <property type="match status" value="2"/>
</dbReference>
<evidence type="ECO:0000256" key="5">
    <source>
        <dbReference type="ARBA" id="ARBA00012456"/>
    </source>
</evidence>
<keyword evidence="14" id="KW-0456">Lyase</keyword>
<dbReference type="STRING" id="1348612.A0A397G6X6"/>
<evidence type="ECO:0000256" key="13">
    <source>
        <dbReference type="ARBA" id="ARBA00023235"/>
    </source>
</evidence>
<keyword evidence="11" id="KW-0443">Lipid metabolism</keyword>
<dbReference type="FunFam" id="3.40.50.720:FF:000185">
    <property type="entry name" value="peroxisomal multifunctional enzyme type 2"/>
    <property type="match status" value="1"/>
</dbReference>
<sequence>MAQELRFDGRTVIVTGAGGGLGRAYALVFASRGANVVVNDLGVSRAGEGHSSTAADKVVEEIISAGGKAVANYNSVEDGDKIVETALKAFGRVDIVINNAGILRDKSFARMTDSDWDLIQAVHVRGSYKVTKAAWDLFRKQKFGRIINTASAAGIYGNFGQANYSAAKLALVSFTKTLAKEGAKDNIHANVIAPIAASRMTETIMPPDVLESLKPDYVSPLVLYLCHESTEENGSLFELGAGFVAKLRWERSKGAVSKADQNFLPGIVASKWNEITNFSNPDYPSAITDADFVGLLEHAKSLPPNPKSEDFKFDGKVVLISGAGGGLGKAYALLFGRLGASVVVNDLGVNTHGQGISSSAADKVVEEIIQNGGKAVANYDSVEDGEKLVDTAIKAFGRIDIIVNNAGILRDKSFARMTDQDWDLVQRVHLRGTFKVIKAAWPYFIKQKYGRIINTASSVGLYGNFGQANYSTAKLGILGLSNTLALEGRKNNILVNTIAPNAGTRMTATIWPPEMVEAFKPDYVAPFVAFLAHESCPSTGNVFEVGGCWAAQVRWQRSGGIGFPTSKPLLPEDIRSKWDAITNFDDGRATHPRTTQEALQQFFENFANAQSAEAKNKAKPEQSSSSKIDIEAAKKMKFEQFEFSYKENSVILYALGIGATRNDLQWVYENNDNFSVIPTFGVIPAIILSNSFPLTSILGDFNLMMLLHGEQYLELKKPIPTSGKLISTPHVIDILDKGKGVSIIIGITSTDEKGEVIFVNETSLYIRGIGGYGGKKTGEDRGAATAQNVPPKRAPDAVVQEKTSEEQAALYRLSGDMNPLHIDPNMSAMGGFKVPILHGMCTFGISGKHVFAKYCNNDPKLFKSIKGRLAAPVYPGETLETQMWKEGNKIIFQTRIVERDVICLNAAAVELNVPGASTEIKKASGGNLNVPGFKASEVFEQLKAKLDSSSPSERQAQVKKVKGSFQVDITNAEGKKQSWYIDFKTGDGSIGAGPSPKKADSIIGVSDSDFLDLASGKLNAQKAFMAGKLKIKGNMMLATKLGDVLAGGKTKSKL</sequence>
<dbReference type="PANTHER" id="PTHR45024:SF2">
    <property type="entry name" value="SCP2 DOMAIN-CONTAINING PROTEIN"/>
    <property type="match status" value="1"/>
</dbReference>
<keyword evidence="9" id="KW-0521">NADP</keyword>
<accession>A0A397G6X6</accession>
<dbReference type="EC" id="4.2.1.119" evidence="6"/>
<evidence type="ECO:0000256" key="20">
    <source>
        <dbReference type="ARBA" id="ARBA00081853"/>
    </source>
</evidence>
<dbReference type="PRINTS" id="PR00080">
    <property type="entry name" value="SDRFAMILY"/>
</dbReference>
<comment type="catalytic activity">
    <reaction evidence="16">
        <text>a (3R)-3-hydroxyacyl-CoA = a (2E)-enoyl-CoA + H2O</text>
        <dbReference type="Rhea" id="RHEA:26526"/>
        <dbReference type="ChEBI" id="CHEBI:15377"/>
        <dbReference type="ChEBI" id="CHEBI:57319"/>
        <dbReference type="ChEBI" id="CHEBI:58856"/>
        <dbReference type="EC" id="4.2.1.119"/>
    </reaction>
</comment>
<dbReference type="Pfam" id="PF01575">
    <property type="entry name" value="MaoC_dehydratas"/>
    <property type="match status" value="1"/>
</dbReference>
<evidence type="ECO:0000256" key="19">
    <source>
        <dbReference type="ARBA" id="ARBA00073871"/>
    </source>
</evidence>
<evidence type="ECO:0000256" key="14">
    <source>
        <dbReference type="ARBA" id="ARBA00023239"/>
    </source>
</evidence>
<evidence type="ECO:0000256" key="18">
    <source>
        <dbReference type="ARBA" id="ARBA00055743"/>
    </source>
</evidence>
<dbReference type="FunFam" id="3.30.1050.10:FF:000001">
    <property type="entry name" value="Putative Non-specific lipid-transfer protein"/>
    <property type="match status" value="1"/>
</dbReference>
<evidence type="ECO:0000256" key="12">
    <source>
        <dbReference type="ARBA" id="ARBA00023140"/>
    </source>
</evidence>
<feature type="domain" description="Ketoreductase" evidence="21">
    <location>
        <begin position="10"/>
        <end position="203"/>
    </location>
</feature>
<dbReference type="InterPro" id="IPR057326">
    <property type="entry name" value="KR_dom"/>
</dbReference>
<dbReference type="InterPro" id="IPR029069">
    <property type="entry name" value="HotDog_dom_sf"/>
</dbReference>
<evidence type="ECO:0000256" key="8">
    <source>
        <dbReference type="ARBA" id="ARBA00022832"/>
    </source>
</evidence>
<evidence type="ECO:0000256" key="1">
    <source>
        <dbReference type="ARBA" id="ARBA00004275"/>
    </source>
</evidence>
<dbReference type="OrthoDB" id="3592703at2759"/>
<dbReference type="GO" id="GO:0005777">
    <property type="term" value="C:peroxisome"/>
    <property type="evidence" value="ECO:0007669"/>
    <property type="project" value="UniProtKB-SubCell"/>
</dbReference>
<evidence type="ECO:0000313" key="22">
    <source>
        <dbReference type="EMBL" id="RHZ44643.1"/>
    </source>
</evidence>
<dbReference type="GO" id="GO:0016853">
    <property type="term" value="F:isomerase activity"/>
    <property type="evidence" value="ECO:0007669"/>
    <property type="project" value="UniProtKB-KW"/>
</dbReference>
<comment type="caution">
    <text evidence="22">The sequence shown here is derived from an EMBL/GenBank/DDBJ whole genome shotgun (WGS) entry which is preliminary data.</text>
</comment>
<evidence type="ECO:0000256" key="11">
    <source>
        <dbReference type="ARBA" id="ARBA00023098"/>
    </source>
</evidence>
<keyword evidence="13" id="KW-0413">Isomerase</keyword>
<dbReference type="Gene3D" id="3.40.50.720">
    <property type="entry name" value="NAD(P)-binding Rossmann-like Domain"/>
    <property type="match status" value="2"/>
</dbReference>
<reference evidence="22 23" key="1">
    <citation type="submission" date="2018-08" db="EMBL/GenBank/DDBJ databases">
        <title>Genome and evolution of the arbuscular mycorrhizal fungus Diversispora epigaea (formerly Glomus versiforme) and its bacterial endosymbionts.</title>
        <authorList>
            <person name="Sun X."/>
            <person name="Fei Z."/>
            <person name="Harrison M."/>
        </authorList>
    </citation>
    <scope>NUCLEOTIDE SEQUENCE [LARGE SCALE GENOMIC DNA]</scope>
    <source>
        <strain evidence="22 23">IT104</strain>
    </source>
</reference>
<proteinExistence type="inferred from homology"/>
<dbReference type="GO" id="GO:0006635">
    <property type="term" value="P:fatty acid beta-oxidation"/>
    <property type="evidence" value="ECO:0007669"/>
    <property type="project" value="UniProtKB-UniPathway"/>
</dbReference>
<dbReference type="PANTHER" id="PTHR45024">
    <property type="entry name" value="DEHYDROGENASES, SHORT CHAIN"/>
    <property type="match status" value="1"/>
</dbReference>
<comment type="similarity">
    <text evidence="3">Belongs to the short-chain dehydrogenases/reductases (SDR) family.</text>
</comment>
<dbReference type="Gene3D" id="3.30.1050.10">
    <property type="entry name" value="SCP2 sterol-binding domain"/>
    <property type="match status" value="1"/>
</dbReference>
<dbReference type="InterPro" id="IPR036527">
    <property type="entry name" value="SCP2_sterol-bd_dom_sf"/>
</dbReference>
<evidence type="ECO:0000256" key="6">
    <source>
        <dbReference type="ARBA" id="ARBA00013156"/>
    </source>
</evidence>
<gene>
    <name evidence="22" type="ORF">Glove_714g6</name>
</gene>
<keyword evidence="23" id="KW-1185">Reference proteome</keyword>
<keyword evidence="12" id="KW-0576">Peroxisome</keyword>
<dbReference type="Pfam" id="PF02036">
    <property type="entry name" value="SCP2"/>
    <property type="match status" value="1"/>
</dbReference>
<dbReference type="SUPFAM" id="SSF51735">
    <property type="entry name" value="NAD(P)-binding Rossmann-fold domains"/>
    <property type="match status" value="2"/>
</dbReference>
<evidence type="ECO:0000313" key="23">
    <source>
        <dbReference type="Proteomes" id="UP000266861"/>
    </source>
</evidence>
<dbReference type="InterPro" id="IPR002347">
    <property type="entry name" value="SDR_fam"/>
</dbReference>
<dbReference type="EC" id="1.1.1.n12" evidence="5"/>
<comment type="catalytic activity">
    <reaction evidence="17">
        <text>a (3R)-3-hydroxyacyl-CoA + NAD(+) = a 3-oxoacyl-CoA + NADH + H(+)</text>
        <dbReference type="Rhea" id="RHEA:32711"/>
        <dbReference type="ChEBI" id="CHEBI:15378"/>
        <dbReference type="ChEBI" id="CHEBI:57319"/>
        <dbReference type="ChEBI" id="CHEBI:57540"/>
        <dbReference type="ChEBI" id="CHEBI:57945"/>
        <dbReference type="ChEBI" id="CHEBI:90726"/>
        <dbReference type="EC" id="1.1.1.n12"/>
    </reaction>
</comment>
<dbReference type="CDD" id="cd03448">
    <property type="entry name" value="HDE_HSD"/>
    <property type="match status" value="1"/>
</dbReference>
<evidence type="ECO:0000256" key="16">
    <source>
        <dbReference type="ARBA" id="ARBA00029334"/>
    </source>
</evidence>
<dbReference type="GO" id="GO:0016491">
    <property type="term" value="F:oxidoreductase activity"/>
    <property type="evidence" value="ECO:0007669"/>
    <property type="project" value="UniProtKB-KW"/>
</dbReference>
<dbReference type="FunFam" id="3.40.50.720:FF:000410">
    <property type="entry name" value="Peroxisomal multifunctional beta-oxidation protein"/>
    <property type="match status" value="1"/>
</dbReference>
<dbReference type="Pfam" id="PF22622">
    <property type="entry name" value="MFE-2_hydrat-2_N"/>
    <property type="match status" value="1"/>
</dbReference>
<dbReference type="SMART" id="SM00822">
    <property type="entry name" value="PKS_KR"/>
    <property type="match status" value="1"/>
</dbReference>
<keyword evidence="15" id="KW-0511">Multifunctional enzyme</keyword>
<keyword evidence="10" id="KW-0560">Oxidoreductase</keyword>
<evidence type="ECO:0000256" key="3">
    <source>
        <dbReference type="ARBA" id="ARBA00006484"/>
    </source>
</evidence>
<dbReference type="SUPFAM" id="SSF54637">
    <property type="entry name" value="Thioesterase/thiol ester dehydrase-isomerase"/>
    <property type="match status" value="2"/>
</dbReference>
<dbReference type="PROSITE" id="PS00061">
    <property type="entry name" value="ADH_SHORT"/>
    <property type="match status" value="2"/>
</dbReference>
<evidence type="ECO:0000256" key="7">
    <source>
        <dbReference type="ARBA" id="ARBA00022737"/>
    </source>
</evidence>
<dbReference type="Proteomes" id="UP000266861">
    <property type="component" value="Unassembled WGS sequence"/>
</dbReference>
<dbReference type="Gene3D" id="3.10.129.10">
    <property type="entry name" value="Hotdog Thioesterase"/>
    <property type="match status" value="2"/>
</dbReference>
<protein>
    <recommendedName>
        <fullName evidence="19">Peroxisomal hydratase-dehydrogenase-epimerase</fullName>
        <ecNumber evidence="5">1.1.1.n12</ecNumber>
        <ecNumber evidence="6">4.2.1.119</ecNumber>
    </recommendedName>
    <alternativeName>
        <fullName evidence="20">Multifunctional beta-oxidation protein</fullName>
    </alternativeName>
</protein>
<keyword evidence="8" id="KW-0276">Fatty acid metabolism</keyword>
<dbReference type="Gene3D" id="1.10.287.4290">
    <property type="match status" value="2"/>
</dbReference>
<comment type="subcellular location">
    <subcellularLocation>
        <location evidence="1">Peroxisome</location>
    </subcellularLocation>
</comment>
<dbReference type="PRINTS" id="PR00081">
    <property type="entry name" value="GDHRDH"/>
</dbReference>
<dbReference type="GO" id="GO:0018812">
    <property type="term" value="F:3-hydroxyacyl-CoA dehydratase activity"/>
    <property type="evidence" value="ECO:0007669"/>
    <property type="project" value="UniProtKB-EC"/>
</dbReference>
<keyword evidence="7" id="KW-0677">Repeat</keyword>
<dbReference type="SUPFAM" id="SSF55718">
    <property type="entry name" value="SCP-like"/>
    <property type="match status" value="1"/>
</dbReference>
<dbReference type="Pfam" id="PF00106">
    <property type="entry name" value="adh_short"/>
    <property type="match status" value="2"/>
</dbReference>
<dbReference type="InterPro" id="IPR054357">
    <property type="entry name" value="MFE-2_N"/>
</dbReference>
<comment type="subunit">
    <text evidence="4">Monomer.</text>
</comment>
<dbReference type="UniPathway" id="UPA00659"/>
<comment type="pathway">
    <text evidence="2">Lipid metabolism; fatty acid beta-oxidation.</text>
</comment>
<evidence type="ECO:0000256" key="2">
    <source>
        <dbReference type="ARBA" id="ARBA00005005"/>
    </source>
</evidence>
<dbReference type="InterPro" id="IPR051687">
    <property type="entry name" value="Peroxisomal_Beta-Oxidation"/>
</dbReference>
<organism evidence="22 23">
    <name type="scientific">Diversispora epigaea</name>
    <dbReference type="NCBI Taxonomy" id="1348612"/>
    <lineage>
        <taxon>Eukaryota</taxon>
        <taxon>Fungi</taxon>
        <taxon>Fungi incertae sedis</taxon>
        <taxon>Mucoromycota</taxon>
        <taxon>Glomeromycotina</taxon>
        <taxon>Glomeromycetes</taxon>
        <taxon>Diversisporales</taxon>
        <taxon>Diversisporaceae</taxon>
        <taxon>Diversispora</taxon>
    </lineage>
</organism>
<dbReference type="InterPro" id="IPR020904">
    <property type="entry name" value="Sc_DH/Rdtase_CS"/>
</dbReference>
<evidence type="ECO:0000256" key="10">
    <source>
        <dbReference type="ARBA" id="ARBA00023002"/>
    </source>
</evidence>